<gene>
    <name evidence="3" type="primary">RGS3_1</name>
    <name evidence="3" type="ORF">Ciccas_000874</name>
</gene>
<dbReference type="Gene3D" id="1.10.196.10">
    <property type="match status" value="1"/>
</dbReference>
<dbReference type="PROSITE" id="PS50132">
    <property type="entry name" value="RGS"/>
    <property type="match status" value="1"/>
</dbReference>
<sequence>MGRYELTVSFLKARMCAKRVCFGHNCVCFADGLVLFKDFLSTEFSDENIEFWIACEEYRTITQPRKMVLRAQKIFQEYVAVQAHREVNLDSKTRIKTEEALANPTPQTFDSAQKRIQALMEKDSYRRFLRSEVYCTLLKEAKMAAKAMALAARENAESHKSILSAFHSSSNSGIGMQTRPVFTGVMAAAADVDAGINSVQDLQLLGLSTSRFMRSTVASSSQNSSRSSMKNILARNPGSCKKPVMSSDYSPPLS</sequence>
<dbReference type="Gene3D" id="1.10.167.10">
    <property type="entry name" value="Regulator of G-protein Signalling 4, domain 2"/>
    <property type="match status" value="1"/>
</dbReference>
<dbReference type="InterPro" id="IPR044926">
    <property type="entry name" value="RGS_subdomain_2"/>
</dbReference>
<keyword evidence="4" id="KW-1185">Reference proteome</keyword>
<dbReference type="EMBL" id="JBJKFK010000051">
    <property type="protein sequence ID" value="KAL3320461.1"/>
    <property type="molecule type" value="Genomic_DNA"/>
</dbReference>
<evidence type="ECO:0000313" key="4">
    <source>
        <dbReference type="Proteomes" id="UP001626550"/>
    </source>
</evidence>
<proteinExistence type="predicted"/>
<dbReference type="AlphaFoldDB" id="A0ABD2QLP9"/>
<reference evidence="3 4" key="1">
    <citation type="submission" date="2024-11" db="EMBL/GenBank/DDBJ databases">
        <title>Adaptive evolution of stress response genes in parasites aligns with host niche diversity.</title>
        <authorList>
            <person name="Hahn C."/>
            <person name="Resl P."/>
        </authorList>
    </citation>
    <scope>NUCLEOTIDE SEQUENCE [LARGE SCALE GENOMIC DNA]</scope>
    <source>
        <strain evidence="3">EGGRZ-B1_66</strain>
        <tissue evidence="3">Body</tissue>
    </source>
</reference>
<dbReference type="PANTHER" id="PTHR10845:SF259">
    <property type="entry name" value="RGS DOMAIN-CONTAINING PROTEIN-RELATED"/>
    <property type="match status" value="1"/>
</dbReference>
<dbReference type="InterPro" id="IPR024066">
    <property type="entry name" value="RGS_subdom1/3"/>
</dbReference>
<dbReference type="Pfam" id="PF00615">
    <property type="entry name" value="RGS"/>
    <property type="match status" value="1"/>
</dbReference>
<name>A0ABD2QLP9_9PLAT</name>
<feature type="domain" description="RGS" evidence="2">
    <location>
        <begin position="32"/>
        <end position="138"/>
    </location>
</feature>
<evidence type="ECO:0000256" key="1">
    <source>
        <dbReference type="SAM" id="MobiDB-lite"/>
    </source>
</evidence>
<accession>A0ABD2QLP9</accession>
<evidence type="ECO:0000313" key="3">
    <source>
        <dbReference type="EMBL" id="KAL3320461.1"/>
    </source>
</evidence>
<dbReference type="PRINTS" id="PR01301">
    <property type="entry name" value="RGSPROTEIN"/>
</dbReference>
<feature type="compositionally biased region" description="Low complexity" evidence="1">
    <location>
        <begin position="218"/>
        <end position="228"/>
    </location>
</feature>
<evidence type="ECO:0000259" key="2">
    <source>
        <dbReference type="PROSITE" id="PS50132"/>
    </source>
</evidence>
<feature type="region of interest" description="Disordered" evidence="1">
    <location>
        <begin position="218"/>
        <end position="254"/>
    </location>
</feature>
<dbReference type="PANTHER" id="PTHR10845">
    <property type="entry name" value="REGULATOR OF G PROTEIN SIGNALING"/>
    <property type="match status" value="1"/>
</dbReference>
<dbReference type="FunFam" id="1.10.167.10:FF:000001">
    <property type="entry name" value="Putative regulator of g-protein signaling 12"/>
    <property type="match status" value="1"/>
</dbReference>
<dbReference type="Proteomes" id="UP001626550">
    <property type="component" value="Unassembled WGS sequence"/>
</dbReference>
<dbReference type="SUPFAM" id="SSF48097">
    <property type="entry name" value="Regulator of G-protein signaling, RGS"/>
    <property type="match status" value="1"/>
</dbReference>
<organism evidence="3 4">
    <name type="scientific">Cichlidogyrus casuarinus</name>
    <dbReference type="NCBI Taxonomy" id="1844966"/>
    <lineage>
        <taxon>Eukaryota</taxon>
        <taxon>Metazoa</taxon>
        <taxon>Spiralia</taxon>
        <taxon>Lophotrochozoa</taxon>
        <taxon>Platyhelminthes</taxon>
        <taxon>Monogenea</taxon>
        <taxon>Monopisthocotylea</taxon>
        <taxon>Dactylogyridea</taxon>
        <taxon>Ancyrocephalidae</taxon>
        <taxon>Cichlidogyrus</taxon>
    </lineage>
</organism>
<dbReference type="InterPro" id="IPR036305">
    <property type="entry name" value="RGS_sf"/>
</dbReference>
<dbReference type="SMART" id="SM00315">
    <property type="entry name" value="RGS"/>
    <property type="match status" value="1"/>
</dbReference>
<comment type="caution">
    <text evidence="3">The sequence shown here is derived from an EMBL/GenBank/DDBJ whole genome shotgun (WGS) entry which is preliminary data.</text>
</comment>
<dbReference type="InterPro" id="IPR016137">
    <property type="entry name" value="RGS"/>
</dbReference>
<protein>
    <submittedName>
        <fullName evidence="3">Regulator of G-protein signaling 3</fullName>
    </submittedName>
</protein>